<organism evidence="2 3">
    <name type="scientific">Methylobacterium brachiatum</name>
    <dbReference type="NCBI Taxonomy" id="269660"/>
    <lineage>
        <taxon>Bacteria</taxon>
        <taxon>Pseudomonadati</taxon>
        <taxon>Pseudomonadota</taxon>
        <taxon>Alphaproteobacteria</taxon>
        <taxon>Hyphomicrobiales</taxon>
        <taxon>Methylobacteriaceae</taxon>
        <taxon>Methylobacterium</taxon>
    </lineage>
</organism>
<dbReference type="SUPFAM" id="SSF141371">
    <property type="entry name" value="PilZ domain-like"/>
    <property type="match status" value="1"/>
</dbReference>
<dbReference type="EMBL" id="JBELQD010000071">
    <property type="protein sequence ID" value="MER2292041.1"/>
    <property type="molecule type" value="Genomic_DNA"/>
</dbReference>
<sequence length="187" mass="20699">MLEQLYVTTKGRYCLPGEVDIQCLADVSAPDVIELRRLIEGPLPEAEARITCFLDNVGMVDGVVLSARPGGFIFRVVASPERRSRIDARLSWLRSADRRDDQRQATRIVPVHREVRVQLRAGRVSEAVVADLSMTGAALLLSERPEIGTTVTVGKRYATVVRHTPDGVGVAFRMPFGSLTFNERVIL</sequence>
<accession>A0ABV1RB10</accession>
<evidence type="ECO:0000313" key="2">
    <source>
        <dbReference type="EMBL" id="MER2292041.1"/>
    </source>
</evidence>
<dbReference type="Proteomes" id="UP001432995">
    <property type="component" value="Unassembled WGS sequence"/>
</dbReference>
<dbReference type="Pfam" id="PF07238">
    <property type="entry name" value="PilZ"/>
    <property type="match status" value="1"/>
</dbReference>
<dbReference type="Gene3D" id="2.40.10.220">
    <property type="entry name" value="predicted glycosyltransferase like domains"/>
    <property type="match status" value="1"/>
</dbReference>
<keyword evidence="3" id="KW-1185">Reference proteome</keyword>
<reference evidence="2" key="1">
    <citation type="submission" date="2024-06" db="EMBL/GenBank/DDBJ databases">
        <authorList>
            <person name="Campbell A.G."/>
        </authorList>
    </citation>
    <scope>NUCLEOTIDE SEQUENCE</scope>
    <source>
        <strain evidence="2">EM17</strain>
    </source>
</reference>
<dbReference type="InterPro" id="IPR009875">
    <property type="entry name" value="PilZ_domain"/>
</dbReference>
<gene>
    <name evidence="2" type="ORF">ABS770_27670</name>
</gene>
<name>A0ABV1RB10_9HYPH</name>
<evidence type="ECO:0000259" key="1">
    <source>
        <dbReference type="Pfam" id="PF07238"/>
    </source>
</evidence>
<feature type="domain" description="PilZ" evidence="1">
    <location>
        <begin position="101"/>
        <end position="173"/>
    </location>
</feature>
<protein>
    <submittedName>
        <fullName evidence="2">PilZ domain-containing protein</fullName>
    </submittedName>
</protein>
<proteinExistence type="predicted"/>
<dbReference type="RefSeq" id="WP_350381422.1">
    <property type="nucleotide sequence ID" value="NZ_JBELQD010000071.1"/>
</dbReference>
<comment type="caution">
    <text evidence="2">The sequence shown here is derived from an EMBL/GenBank/DDBJ whole genome shotgun (WGS) entry which is preliminary data.</text>
</comment>
<evidence type="ECO:0000313" key="3">
    <source>
        <dbReference type="Proteomes" id="UP001432995"/>
    </source>
</evidence>